<dbReference type="GO" id="GO:0015171">
    <property type="term" value="F:amino acid transmembrane transporter activity"/>
    <property type="evidence" value="ECO:0007669"/>
    <property type="project" value="TreeGrafter"/>
</dbReference>
<dbReference type="Pfam" id="PF01810">
    <property type="entry name" value="LysE"/>
    <property type="match status" value="1"/>
</dbReference>
<dbReference type="EMBL" id="MRDE01000009">
    <property type="protein sequence ID" value="OMH28337.1"/>
    <property type="molecule type" value="Genomic_DNA"/>
</dbReference>
<dbReference type="InterPro" id="IPR001123">
    <property type="entry name" value="LeuE-type"/>
</dbReference>
<evidence type="ECO:0000256" key="5">
    <source>
        <dbReference type="ARBA" id="ARBA00023136"/>
    </source>
</evidence>
<feature type="transmembrane region" description="Helical" evidence="6">
    <location>
        <begin position="149"/>
        <end position="173"/>
    </location>
</feature>
<dbReference type="PANTHER" id="PTHR30086:SF20">
    <property type="entry name" value="ARGININE EXPORTER PROTEIN ARGO-RELATED"/>
    <property type="match status" value="1"/>
</dbReference>
<dbReference type="RefSeq" id="WP_076701348.1">
    <property type="nucleotide sequence ID" value="NZ_MRDE01000009.1"/>
</dbReference>
<keyword evidence="3 6" id="KW-0812">Transmembrane</keyword>
<name>A0A1R1LLB5_9MICC</name>
<reference evidence="7 8" key="1">
    <citation type="submission" date="2016-12" db="EMBL/GenBank/DDBJ databases">
        <title>Draft genome of Tersicoccus phoenicis 1P05MA.</title>
        <authorList>
            <person name="Nakajima Y."/>
            <person name="Yoshizawa S."/>
            <person name="Nakamura K."/>
            <person name="Ogura Y."/>
            <person name="Hayashi T."/>
            <person name="Kogure K."/>
        </authorList>
    </citation>
    <scope>NUCLEOTIDE SEQUENCE [LARGE SCALE GENOMIC DNA]</scope>
    <source>
        <strain evidence="7 8">1p05MA</strain>
    </source>
</reference>
<dbReference type="PANTHER" id="PTHR30086">
    <property type="entry name" value="ARGININE EXPORTER PROTEIN ARGO"/>
    <property type="match status" value="1"/>
</dbReference>
<keyword evidence="4 6" id="KW-1133">Transmembrane helix</keyword>
<sequence>MPLALATALAGLGTGLGLIVAIGAQNTFILRQGIRREHVGALVALCLVSDVVLILAGVAGLGALVTAVPAVLLAVRLVGAAFLLVYAVLAARRALHPRRMTADVGGTSLSRRRVLLTGAALTWLNPHVYLDTVLLVGSLAAVHGDPGRWWFAGGAMVASVVWFVALGWGAGLLAGWFRRPATWRILDGAIAVVMAALGLRLLLGA</sequence>
<evidence type="ECO:0000256" key="2">
    <source>
        <dbReference type="ARBA" id="ARBA00022475"/>
    </source>
</evidence>
<feature type="transmembrane region" description="Helical" evidence="6">
    <location>
        <begin position="70"/>
        <end position="91"/>
    </location>
</feature>
<accession>A0A1R1LLB5</accession>
<evidence type="ECO:0000256" key="4">
    <source>
        <dbReference type="ARBA" id="ARBA00022989"/>
    </source>
</evidence>
<dbReference type="STRING" id="554083.BKD30_01875"/>
<evidence type="ECO:0000256" key="6">
    <source>
        <dbReference type="SAM" id="Phobius"/>
    </source>
</evidence>
<comment type="subcellular location">
    <subcellularLocation>
        <location evidence="1">Cell membrane</location>
        <topology evidence="1">Multi-pass membrane protein</topology>
    </subcellularLocation>
</comment>
<dbReference type="Proteomes" id="UP000187085">
    <property type="component" value="Unassembled WGS sequence"/>
</dbReference>
<gene>
    <name evidence="7" type="ORF">BKD30_01875</name>
</gene>
<keyword evidence="2" id="KW-1003">Cell membrane</keyword>
<evidence type="ECO:0000256" key="3">
    <source>
        <dbReference type="ARBA" id="ARBA00022692"/>
    </source>
</evidence>
<keyword evidence="8" id="KW-1185">Reference proteome</keyword>
<dbReference type="GO" id="GO:0005886">
    <property type="term" value="C:plasma membrane"/>
    <property type="evidence" value="ECO:0007669"/>
    <property type="project" value="UniProtKB-SubCell"/>
</dbReference>
<protein>
    <submittedName>
        <fullName evidence="7">Amino acid transporter</fullName>
    </submittedName>
</protein>
<comment type="caution">
    <text evidence="7">The sequence shown here is derived from an EMBL/GenBank/DDBJ whole genome shotgun (WGS) entry which is preliminary data.</text>
</comment>
<proteinExistence type="predicted"/>
<organism evidence="7 8">
    <name type="scientific">Tersicoccus phoenicis</name>
    <dbReference type="NCBI Taxonomy" id="554083"/>
    <lineage>
        <taxon>Bacteria</taxon>
        <taxon>Bacillati</taxon>
        <taxon>Actinomycetota</taxon>
        <taxon>Actinomycetes</taxon>
        <taxon>Micrococcales</taxon>
        <taxon>Micrococcaceae</taxon>
        <taxon>Tersicoccus</taxon>
    </lineage>
</organism>
<keyword evidence="5 6" id="KW-0472">Membrane</keyword>
<evidence type="ECO:0000313" key="7">
    <source>
        <dbReference type="EMBL" id="OMH28337.1"/>
    </source>
</evidence>
<dbReference type="AlphaFoldDB" id="A0A1R1LLB5"/>
<evidence type="ECO:0000256" key="1">
    <source>
        <dbReference type="ARBA" id="ARBA00004651"/>
    </source>
</evidence>
<feature type="transmembrane region" description="Helical" evidence="6">
    <location>
        <begin position="6"/>
        <end position="29"/>
    </location>
</feature>
<feature type="transmembrane region" description="Helical" evidence="6">
    <location>
        <begin position="41"/>
        <end position="64"/>
    </location>
</feature>
<feature type="transmembrane region" description="Helical" evidence="6">
    <location>
        <begin position="185"/>
        <end position="203"/>
    </location>
</feature>
<evidence type="ECO:0000313" key="8">
    <source>
        <dbReference type="Proteomes" id="UP000187085"/>
    </source>
</evidence>